<feature type="domain" description="Cadherin" evidence="9">
    <location>
        <begin position="146"/>
        <end position="259"/>
    </location>
</feature>
<dbReference type="GO" id="GO:0016342">
    <property type="term" value="C:catenin complex"/>
    <property type="evidence" value="ECO:0007669"/>
    <property type="project" value="TreeGrafter"/>
</dbReference>
<feature type="region of interest" description="Disordered" evidence="6">
    <location>
        <begin position="1722"/>
        <end position="1764"/>
    </location>
</feature>
<feature type="domain" description="Cadherin" evidence="9">
    <location>
        <begin position="36"/>
        <end position="145"/>
    </location>
</feature>
<feature type="domain" description="Cadherin" evidence="9">
    <location>
        <begin position="387"/>
        <end position="505"/>
    </location>
</feature>
<dbReference type="Proteomes" id="UP001152320">
    <property type="component" value="Chromosome 20"/>
</dbReference>
<feature type="region of interest" description="Disordered" evidence="6">
    <location>
        <begin position="1491"/>
        <end position="1643"/>
    </location>
</feature>
<dbReference type="GO" id="GO:0008013">
    <property type="term" value="F:beta-catenin binding"/>
    <property type="evidence" value="ECO:0007669"/>
    <property type="project" value="TreeGrafter"/>
</dbReference>
<evidence type="ECO:0000256" key="3">
    <source>
        <dbReference type="ARBA" id="ARBA00022837"/>
    </source>
</evidence>
<dbReference type="Pfam" id="PF00028">
    <property type="entry name" value="Cadherin"/>
    <property type="match status" value="6"/>
</dbReference>
<feature type="signal peptide" evidence="8">
    <location>
        <begin position="1"/>
        <end position="23"/>
    </location>
</feature>
<gene>
    <name evidence="10" type="ORF">HOLleu_37948</name>
</gene>
<comment type="caution">
    <text evidence="10">The sequence shown here is derived from an EMBL/GenBank/DDBJ whole genome shotgun (WGS) entry which is preliminary data.</text>
</comment>
<evidence type="ECO:0000256" key="7">
    <source>
        <dbReference type="SAM" id="Phobius"/>
    </source>
</evidence>
<dbReference type="InterPro" id="IPR015919">
    <property type="entry name" value="Cadherin-like_sf"/>
</dbReference>
<feature type="domain" description="Cadherin" evidence="9">
    <location>
        <begin position="628"/>
        <end position="725"/>
    </location>
</feature>
<reference evidence="10" key="1">
    <citation type="submission" date="2021-10" db="EMBL/GenBank/DDBJ databases">
        <title>Tropical sea cucumber genome reveals ecological adaptation and Cuvierian tubules defense mechanism.</title>
        <authorList>
            <person name="Chen T."/>
        </authorList>
    </citation>
    <scope>NUCLEOTIDE SEQUENCE</scope>
    <source>
        <strain evidence="10">Nanhai2018</strain>
        <tissue evidence="10">Muscle</tissue>
    </source>
</reference>
<dbReference type="SUPFAM" id="SSF49313">
    <property type="entry name" value="Cadherin-like"/>
    <property type="match status" value="10"/>
</dbReference>
<dbReference type="GO" id="GO:0005912">
    <property type="term" value="C:adherens junction"/>
    <property type="evidence" value="ECO:0007669"/>
    <property type="project" value="TreeGrafter"/>
</dbReference>
<dbReference type="GO" id="GO:0000902">
    <property type="term" value="P:cell morphogenesis"/>
    <property type="evidence" value="ECO:0007669"/>
    <property type="project" value="TreeGrafter"/>
</dbReference>
<keyword evidence="3 5" id="KW-0106">Calcium</keyword>
<dbReference type="PROSITE" id="PS00232">
    <property type="entry name" value="CADHERIN_1"/>
    <property type="match status" value="5"/>
</dbReference>
<dbReference type="GO" id="GO:0007043">
    <property type="term" value="P:cell-cell junction assembly"/>
    <property type="evidence" value="ECO:0007669"/>
    <property type="project" value="TreeGrafter"/>
</dbReference>
<keyword evidence="4 7" id="KW-0472">Membrane</keyword>
<evidence type="ECO:0000256" key="1">
    <source>
        <dbReference type="ARBA" id="ARBA00004370"/>
    </source>
</evidence>
<dbReference type="Gene3D" id="2.60.40.60">
    <property type="entry name" value="Cadherins"/>
    <property type="match status" value="11"/>
</dbReference>
<dbReference type="PANTHER" id="PTHR24027">
    <property type="entry name" value="CADHERIN-23"/>
    <property type="match status" value="1"/>
</dbReference>
<dbReference type="SMART" id="SM00112">
    <property type="entry name" value="CA"/>
    <property type="match status" value="10"/>
</dbReference>
<dbReference type="InterPro" id="IPR056989">
    <property type="entry name" value="PCDH15_12th_dom"/>
</dbReference>
<dbReference type="GO" id="GO:0044331">
    <property type="term" value="P:cell-cell adhesion mediated by cadherin"/>
    <property type="evidence" value="ECO:0007669"/>
    <property type="project" value="TreeGrafter"/>
</dbReference>
<feature type="domain" description="Cadherin" evidence="9">
    <location>
        <begin position="1146"/>
        <end position="1264"/>
    </location>
</feature>
<dbReference type="InterPro" id="IPR039808">
    <property type="entry name" value="Cadherin"/>
</dbReference>
<comment type="subcellular location">
    <subcellularLocation>
        <location evidence="1">Membrane</location>
    </subcellularLocation>
</comment>
<evidence type="ECO:0000313" key="11">
    <source>
        <dbReference type="Proteomes" id="UP001152320"/>
    </source>
</evidence>
<keyword evidence="8" id="KW-0732">Signal</keyword>
<dbReference type="GO" id="GO:0016477">
    <property type="term" value="P:cell migration"/>
    <property type="evidence" value="ECO:0007669"/>
    <property type="project" value="TreeGrafter"/>
</dbReference>
<dbReference type="PRINTS" id="PR00205">
    <property type="entry name" value="CADHERIN"/>
</dbReference>
<feature type="domain" description="Cadherin" evidence="9">
    <location>
        <begin position="744"/>
        <end position="829"/>
    </location>
</feature>
<proteinExistence type="predicted"/>
<keyword evidence="7" id="KW-0812">Transmembrane</keyword>
<dbReference type="OrthoDB" id="10029135at2759"/>
<keyword evidence="7" id="KW-1133">Transmembrane helix</keyword>
<feature type="compositionally biased region" description="Polar residues" evidence="6">
    <location>
        <begin position="1723"/>
        <end position="1737"/>
    </location>
</feature>
<dbReference type="CDD" id="cd11304">
    <property type="entry name" value="Cadherin_repeat"/>
    <property type="match status" value="10"/>
</dbReference>
<evidence type="ECO:0000313" key="10">
    <source>
        <dbReference type="EMBL" id="KAJ8022917.1"/>
    </source>
</evidence>
<dbReference type="GO" id="GO:0005509">
    <property type="term" value="F:calcium ion binding"/>
    <property type="evidence" value="ECO:0007669"/>
    <property type="project" value="UniProtKB-UniRule"/>
</dbReference>
<dbReference type="GO" id="GO:0034332">
    <property type="term" value="P:adherens junction organization"/>
    <property type="evidence" value="ECO:0007669"/>
    <property type="project" value="TreeGrafter"/>
</dbReference>
<feature type="region of interest" description="Disordered" evidence="6">
    <location>
        <begin position="1655"/>
        <end position="1694"/>
    </location>
</feature>
<evidence type="ECO:0000256" key="8">
    <source>
        <dbReference type="SAM" id="SignalP"/>
    </source>
</evidence>
<dbReference type="GO" id="GO:0007156">
    <property type="term" value="P:homophilic cell adhesion via plasma membrane adhesion molecules"/>
    <property type="evidence" value="ECO:0007669"/>
    <property type="project" value="InterPro"/>
</dbReference>
<evidence type="ECO:0000256" key="5">
    <source>
        <dbReference type="PROSITE-ProRule" id="PRU00043"/>
    </source>
</evidence>
<name>A0A9Q0YMJ4_HOLLE</name>
<dbReference type="InterPro" id="IPR002126">
    <property type="entry name" value="Cadherin-like_dom"/>
</dbReference>
<dbReference type="GO" id="GO:0045296">
    <property type="term" value="F:cadherin binding"/>
    <property type="evidence" value="ECO:0007669"/>
    <property type="project" value="TreeGrafter"/>
</dbReference>
<dbReference type="PROSITE" id="PS50268">
    <property type="entry name" value="CADHERIN_2"/>
    <property type="match status" value="11"/>
</dbReference>
<protein>
    <submittedName>
        <fullName evidence="10">Protocadherin-15</fullName>
    </submittedName>
</protein>
<feature type="domain" description="Cadherin" evidence="9">
    <location>
        <begin position="929"/>
        <end position="1037"/>
    </location>
</feature>
<accession>A0A9Q0YMJ4</accession>
<sequence>MAGKCGNSLLFIIIYAAIVKSTGQSVDVCKLQDEESPELFRFQISESDENGTVIGALPFEGIAGGDEPNISLRLEDGFPDSRFVAIDEELKVLTLIQEIDRDADPSLAQLNFEVVCVPLTGSDARELTYTIFVQVLDENDNVPQFVGAPYELSLSELTEPNTVVFTGIQATDKDAHRNGQIIYKVMQNPNDPESHNYFSFLRGGTPVLTLLQKLDYETKKSWEVLIGAMDNPQDNSDSNINVTTLTVTVLDDDDTGPFFLPCLFHENGTSCIEFSYMANVTEKMVLQEPLSFWPGRIHAMDGDEAVQNSQPIIFSFTDGEPPNYAEYFEIDSVSGNVTLIQPVRHSEINEFRITLVASEGSAPDALSSSIIVLITVNEINNNEPQFEVDTYYGFIQEGALVGSPVFASEHLDSPLSLHAIDPDLQEDEVFRVSYMLNDPSGTFILANTNESFAEIVTNAVIDRERVGFYTLKMVAMESSTTAQLVSQPVTITITVLDLNDNPPVFTRNEYSTAPSRYGTTIRQNVKAGTVIMELQVTDPDITPRISQYTYSLVLLSFYPDSSPTPFAEMSMNNTVKIVLLQDGTAVPRGDYVLSLQAADVDNPYLLSLEVFIDIKVIGENETEGPQFPQEDYVTFASEGESEGSLITTVTAQSLDNLPVLHSFVSDDDGFFTIDRESGEIRLAKQLDRETQQQHSVIVRADSGGKSATATVLINIVDVNDNSPSLNYSLPTVFLIVEGKPDLYVGQISAYDEDEEDTLNSEVWYSLDSEYFRINATNGVISTTKEVLNVDDLERIDVMVTLHDMGSPPRSADAVVVILVQDEADFSPVFEYPEYEVDIQENYRANKFLQLRGLDRDSADSLEFILLEGDDNVFRLDADTGALSLRRSLDFENKDFYYLEVVVLDANNNTDIANISVNVMDENDNAPQFSQSVYEGVYDPISPAGSIVVSNIMAHDADEQGSLNSQITYTLLASHGVFQLLNPSEAIIVTAEYLNFTQTVYMLTVLAADHGTPSLSNTADVIIRPRLIHPIFEENPIRVTDLFEGEPAESLVTQVKARANVGDVVTYSIISGNTDNVFMVRSINNIGFIYTTKELDRERQSLYILQVLAEIENPSRQQSRRKRAIDPSIAKVMIEVGDINDNPPIFMKEIYYAGVSLTATEGTLVTQIEASDMDVYGGQLEYSSNITSPTVSKFKILERTGVIVTTDSFSQSEAETTFRLRITAEDTSVDTLDVASTILLVSVINSTNRIIISVNMTTEDVIPSIKELETELSMLFSAHAFVEDVIQRRTGRDYQEIDPSGSDILIYVLEDFTGKPWINNSTLKTLTDRRNHLNGVFEKLLPEGRIVEVRKPVDVDFGLIVVPKSFAPEGILLLIIAIIIFMLTLLACVIILISWKKREMEREENRIYLPMQYSTFNPYKQSTEDLEISNPVFFEGHDNSSAHIEETNMAELFPNGTPSYLREKETQEYSIEFGPEDDEATAVANSVIQSAVLDPEQQDNDDHTVLTPSNMTDPRESYNNRSISQEPLIPPQSPNDPTGTFEEPDLPLPPPPDFSLPHVPEQPTRKAPSPPLRDYSNQGTLPADTVLPTYQAYDNPGMNLGDEDNESTREGEEAESKEEDDKLVEPRVPVTGSFDPSSPHGGHVAADDLHVALIRISQSEEDAKETHKPVSLSTFMQPPEDSISSTNTTPSKQSNYVHVVTASPYKSPGLSDTAGAEAELVLLSQDSDTQGSPKTNWQDYEELKEGSSSVDDWESEEDEVHSTKL</sequence>
<dbReference type="EMBL" id="JAIZAY010000020">
    <property type="protein sequence ID" value="KAJ8022917.1"/>
    <property type="molecule type" value="Genomic_DNA"/>
</dbReference>
<evidence type="ECO:0000259" key="9">
    <source>
        <dbReference type="PROSITE" id="PS50268"/>
    </source>
</evidence>
<feature type="domain" description="Cadherin" evidence="9">
    <location>
        <begin position="272"/>
        <end position="386"/>
    </location>
</feature>
<dbReference type="Pfam" id="PF23206">
    <property type="entry name" value="PCDH15_12th"/>
    <property type="match status" value="1"/>
</dbReference>
<keyword evidence="2" id="KW-0677">Repeat</keyword>
<dbReference type="PANTHER" id="PTHR24027:SF431">
    <property type="entry name" value="CADHERIN-RELATED FAMILY MEMBER 5-LIKE ISOFORM X1"/>
    <property type="match status" value="1"/>
</dbReference>
<dbReference type="GO" id="GO:0016339">
    <property type="term" value="P:calcium-dependent cell-cell adhesion via plasma membrane cell adhesion molecules"/>
    <property type="evidence" value="ECO:0007669"/>
    <property type="project" value="TreeGrafter"/>
</dbReference>
<dbReference type="InterPro" id="IPR020894">
    <property type="entry name" value="Cadherin_CS"/>
</dbReference>
<feature type="chain" id="PRO_5040279188" evidence="8">
    <location>
        <begin position="24"/>
        <end position="1764"/>
    </location>
</feature>
<organism evidence="10 11">
    <name type="scientific">Holothuria leucospilota</name>
    <name type="common">Black long sea cucumber</name>
    <name type="synonym">Mertensiothuria leucospilota</name>
    <dbReference type="NCBI Taxonomy" id="206669"/>
    <lineage>
        <taxon>Eukaryota</taxon>
        <taxon>Metazoa</taxon>
        <taxon>Echinodermata</taxon>
        <taxon>Eleutherozoa</taxon>
        <taxon>Echinozoa</taxon>
        <taxon>Holothuroidea</taxon>
        <taxon>Aspidochirotacea</taxon>
        <taxon>Aspidochirotida</taxon>
        <taxon>Holothuriidae</taxon>
        <taxon>Holothuria</taxon>
    </lineage>
</organism>
<feature type="compositionally biased region" description="Polar residues" evidence="6">
    <location>
        <begin position="1670"/>
        <end position="1694"/>
    </location>
</feature>
<evidence type="ECO:0000256" key="6">
    <source>
        <dbReference type="SAM" id="MobiDB-lite"/>
    </source>
</evidence>
<feature type="domain" description="Cadherin" evidence="9">
    <location>
        <begin position="1033"/>
        <end position="1145"/>
    </location>
</feature>
<feature type="domain" description="Cadherin" evidence="9">
    <location>
        <begin position="830"/>
        <end position="928"/>
    </location>
</feature>
<evidence type="ECO:0000256" key="4">
    <source>
        <dbReference type="ARBA" id="ARBA00023136"/>
    </source>
</evidence>
<feature type="transmembrane region" description="Helical" evidence="7">
    <location>
        <begin position="1370"/>
        <end position="1392"/>
    </location>
</feature>
<feature type="domain" description="Cadherin" evidence="9">
    <location>
        <begin position="513"/>
        <end position="627"/>
    </location>
</feature>
<evidence type="ECO:0000256" key="2">
    <source>
        <dbReference type="ARBA" id="ARBA00022737"/>
    </source>
</evidence>
<keyword evidence="11" id="KW-1185">Reference proteome</keyword>